<keyword evidence="7" id="KW-0675">Receptor</keyword>
<dbReference type="Gene3D" id="3.40.190.10">
    <property type="entry name" value="Periplasmic binding protein-like II"/>
    <property type="match status" value="2"/>
</dbReference>
<proteinExistence type="inferred from homology"/>
<name>A0A9P0F6C8_BEMTA</name>
<evidence type="ECO:0000256" key="2">
    <source>
        <dbReference type="ARBA" id="ARBA00008685"/>
    </source>
</evidence>
<protein>
    <recommendedName>
        <fullName evidence="11">Ionotropic glutamate receptor C-terminal domain-containing protein</fullName>
    </recommendedName>
</protein>
<evidence type="ECO:0000313" key="12">
    <source>
        <dbReference type="EMBL" id="CAH0390885.1"/>
    </source>
</evidence>
<dbReference type="PANTHER" id="PTHR42643">
    <property type="entry name" value="IONOTROPIC RECEPTOR 20A-RELATED"/>
    <property type="match status" value="1"/>
</dbReference>
<evidence type="ECO:0000256" key="4">
    <source>
        <dbReference type="ARBA" id="ARBA00022692"/>
    </source>
</evidence>
<dbReference type="GO" id="GO:0050906">
    <property type="term" value="P:detection of stimulus involved in sensory perception"/>
    <property type="evidence" value="ECO:0007669"/>
    <property type="project" value="UniProtKB-ARBA"/>
</dbReference>
<evidence type="ECO:0000256" key="10">
    <source>
        <dbReference type="SAM" id="Phobius"/>
    </source>
</evidence>
<evidence type="ECO:0000256" key="8">
    <source>
        <dbReference type="ARBA" id="ARBA00023180"/>
    </source>
</evidence>
<evidence type="ECO:0000313" key="13">
    <source>
        <dbReference type="Proteomes" id="UP001152759"/>
    </source>
</evidence>
<dbReference type="FunFam" id="3.40.190.10:FF:000061">
    <property type="entry name" value="Glutamate receptor, ionotropic kainate"/>
    <property type="match status" value="1"/>
</dbReference>
<dbReference type="SUPFAM" id="SSF53850">
    <property type="entry name" value="Periplasmic binding protein-like II"/>
    <property type="match status" value="1"/>
</dbReference>
<dbReference type="SMART" id="SM00079">
    <property type="entry name" value="PBPe"/>
    <property type="match status" value="1"/>
</dbReference>
<dbReference type="InterPro" id="IPR052192">
    <property type="entry name" value="Insect_Ionotropic_Sensory_Rcpt"/>
</dbReference>
<keyword evidence="6 10" id="KW-0472">Membrane</keyword>
<evidence type="ECO:0000256" key="3">
    <source>
        <dbReference type="ARBA" id="ARBA00022475"/>
    </source>
</evidence>
<evidence type="ECO:0000256" key="1">
    <source>
        <dbReference type="ARBA" id="ARBA00004651"/>
    </source>
</evidence>
<evidence type="ECO:0000256" key="5">
    <source>
        <dbReference type="ARBA" id="ARBA00022989"/>
    </source>
</evidence>
<feature type="domain" description="Ionotropic glutamate receptor C-terminal" evidence="11">
    <location>
        <begin position="1"/>
        <end position="107"/>
    </location>
</feature>
<feature type="transmembrane region" description="Helical" evidence="10">
    <location>
        <begin position="593"/>
        <end position="617"/>
    </location>
</feature>
<organism evidence="12 13">
    <name type="scientific">Bemisia tabaci</name>
    <name type="common">Sweetpotato whitefly</name>
    <name type="synonym">Aleurodes tabaci</name>
    <dbReference type="NCBI Taxonomy" id="7038"/>
    <lineage>
        <taxon>Eukaryota</taxon>
        <taxon>Metazoa</taxon>
        <taxon>Ecdysozoa</taxon>
        <taxon>Arthropoda</taxon>
        <taxon>Hexapoda</taxon>
        <taxon>Insecta</taxon>
        <taxon>Pterygota</taxon>
        <taxon>Neoptera</taxon>
        <taxon>Paraneoptera</taxon>
        <taxon>Hemiptera</taxon>
        <taxon>Sternorrhyncha</taxon>
        <taxon>Aleyrodoidea</taxon>
        <taxon>Aleyrodidae</taxon>
        <taxon>Aleyrodinae</taxon>
        <taxon>Bemisia</taxon>
    </lineage>
</organism>
<reference evidence="12" key="1">
    <citation type="submission" date="2021-12" db="EMBL/GenBank/DDBJ databases">
        <authorList>
            <person name="King R."/>
        </authorList>
    </citation>
    <scope>NUCLEOTIDE SEQUENCE</scope>
</reference>
<dbReference type="InterPro" id="IPR001320">
    <property type="entry name" value="Iontro_rcpt_C"/>
</dbReference>
<sequence>MQDSNHSTYQRMWQYMEANPEVMTNSNQEGVDRVVNEDYAFLMESTSIEYEVERKCQLSQVGGLLDNKGYGIVMRKNSYYRNVLSSNVLSLQEKGVLTQLKKKWWKEKRGGGACQILALSPESERDPLTSVAFNACRGIVDESKQDLFYLYAVGLNAEPSFEDFNQRLHEASIKTILISHHTQLTTAVNTDHGKNIIFILNDMRELMSLIFYSVSQPGLMEENGENTKSLRYNKMRTEHQSKGTLPLYCVTVDGRSLWTEGGELSSKELRLSSAELEPNSLLSDRVFNATRGLYINKIWNSRNYLVFVLKNFDPIHNHVAYTALLKTGNGMQKYTVDTDPVARLVFCFKFFWRFFKGLRSVICHSQGCERYDPFMEKLISTESETDQYFFDFSWNDMHGKSISTFYTTCERKTWMLIPSSSSTILVGSDEALLNDLNRTINCTLTYPSFTNYMEDQFKRYGTEAGLKFDIDLQPFEYGLSLEGTNYSRYDFSVSFDTRSLCFATPHSGFMSQGLVIFKSFSPLVWTLIFLTILSFWIILGTFHYLQCKVFYFFYPDAEVEIYRNSSSLLTVYAYVMCGSPANLRLGHLLTEKALFIIFSFSAFIITNAFLGCMTTLLSKRVLYPELDSLKALEESELLIQIMYGDVSLGKEMFSLQNQSEILSAKLVANLYAYAIAEFTEFILNYFSFIEDDRSHADSNFTKNRIVEIEKNILSMAAMDAMMISVPFSSNRKENVLVKQGLPVNIEYHLMQECLITYPVMIPFLKNSFLYDKLNRIIYQNLETGHTRRMIEKFDTYVMPFSAEGTGAEGAAERPRRKMHVTHMYNAVGKEDKGYMERSYESTFYNDTQIGKLLRALRRPIAIITPDPPRDLQAIWHLLISSSTLSPTFRRTSTPSPFGRNQIKNLLGQPIVDDKVAARKITSKDGGEEDATDEGLDLDNVGGVFVVLVAGVVVGVVLALVEMTWHLWRVSVNEHVSFKDEMIAELKFVAKFHGSTKPVRRAIRGSSRASSVDHPNFENGNTYQHHFALDDSKQPLD</sequence>
<keyword evidence="5 10" id="KW-1133">Transmembrane helix</keyword>
<comment type="subcellular location">
    <subcellularLocation>
        <location evidence="1">Cell membrane</location>
        <topology evidence="1">Multi-pass membrane protein</topology>
    </subcellularLocation>
</comment>
<evidence type="ECO:0000256" key="6">
    <source>
        <dbReference type="ARBA" id="ARBA00023136"/>
    </source>
</evidence>
<evidence type="ECO:0000256" key="7">
    <source>
        <dbReference type="ARBA" id="ARBA00023170"/>
    </source>
</evidence>
<dbReference type="GO" id="GO:0015276">
    <property type="term" value="F:ligand-gated monoatomic ion channel activity"/>
    <property type="evidence" value="ECO:0007669"/>
    <property type="project" value="InterPro"/>
</dbReference>
<comment type="similarity">
    <text evidence="2">Belongs to the glutamate-gated ion channel (TC 1.A.10.1) family.</text>
</comment>
<dbReference type="PANTHER" id="PTHR42643:SF38">
    <property type="entry name" value="IONOTROPIC RECEPTOR 100A"/>
    <property type="match status" value="1"/>
</dbReference>
<feature type="region of interest" description="Disordered" evidence="9">
    <location>
        <begin position="1002"/>
        <end position="1023"/>
    </location>
</feature>
<keyword evidence="13" id="KW-1185">Reference proteome</keyword>
<accession>A0A9P0F6C8</accession>
<keyword evidence="4 10" id="KW-0812">Transmembrane</keyword>
<keyword evidence="8" id="KW-0325">Glycoprotein</keyword>
<gene>
    <name evidence="12" type="ORF">BEMITA_LOCUS9570</name>
</gene>
<dbReference type="Proteomes" id="UP001152759">
    <property type="component" value="Chromosome 5"/>
</dbReference>
<dbReference type="EMBL" id="OU963866">
    <property type="protein sequence ID" value="CAH0390885.1"/>
    <property type="molecule type" value="Genomic_DNA"/>
</dbReference>
<feature type="transmembrane region" description="Helical" evidence="10">
    <location>
        <begin position="523"/>
        <end position="545"/>
    </location>
</feature>
<evidence type="ECO:0000256" key="9">
    <source>
        <dbReference type="SAM" id="MobiDB-lite"/>
    </source>
</evidence>
<dbReference type="GO" id="GO:0005886">
    <property type="term" value="C:plasma membrane"/>
    <property type="evidence" value="ECO:0007669"/>
    <property type="project" value="UniProtKB-SubCell"/>
</dbReference>
<evidence type="ECO:0000259" key="11">
    <source>
        <dbReference type="SMART" id="SM00079"/>
    </source>
</evidence>
<feature type="transmembrane region" description="Helical" evidence="10">
    <location>
        <begin position="940"/>
        <end position="960"/>
    </location>
</feature>
<dbReference type="AlphaFoldDB" id="A0A9P0F6C8"/>
<keyword evidence="3" id="KW-1003">Cell membrane</keyword>